<evidence type="ECO:0000313" key="3">
    <source>
        <dbReference type="EMBL" id="KAA0168037.1"/>
    </source>
</evidence>
<feature type="compositionally biased region" description="Low complexity" evidence="2">
    <location>
        <begin position="1646"/>
        <end position="1669"/>
    </location>
</feature>
<feature type="coiled-coil region" evidence="1">
    <location>
        <begin position="1326"/>
        <end position="1378"/>
    </location>
</feature>
<feature type="region of interest" description="Disordered" evidence="2">
    <location>
        <begin position="1425"/>
        <end position="1444"/>
    </location>
</feature>
<sequence length="1792" mass="182971">MAAASLSPLQPSLSLTLGLELGLQSAVVCCDNDGGIIFASGSRVVLVPPDAAAVDAAASVAAPLPSQRLLPQHPQAVALAGFDACFHCRTVTAVEVLGRAGAGAAGPEPTVASDAAVAALPDADAPCAIGSLLPRGRAVASTYLIPEAGGQWQFPLVARFPVSSHAPVHCVAVSAKALQASGTGPGRGGRRAGSPLLAVMTGHPDARITIWECATGRPLSTCGLQPASIGRKLLFNPNDVTQLAALIVKPPPPSEREDSPSKPAAEAPAASARPRLQRQASFGAGARIASPPRRAVQAEGAIGGDDDSPAELRQSLREEVPLGSVRLFRLPKPLPGASTAARRTVQAAFDAAEAAGEAAGLPDLDAKAPTLSESAAAAGLPASEASKAALESYPALQGMPPALPLTDFCWDGEGSRLVLLSAFARVLVVADGALAQEVCPLGPAAAAAVEDSVLGPVGHPLACEVAPGYRLPHWSTLPGAPDGAGSTVVTAGRRDGTVVVWELALRRPLALRCYGPGSDPVAVACHQTGGRIIVVVAGAAAGAEELVVAAGASLVPQGPLINGAPAYCAKYGSGAAAGMSVVGSTRAAVVYSVGGARGGASAALAVLIGHTGPVVAAEFVRGGGAIATAGDDGSVFLFSAADFGEPATSAAPITRRQLEAAASSTTPGAKGAGGFLVTRPLAVVRTAEAPLLRGASHVVQMAWVPSEETVAQRHLALEALDRAAGASAAESEHLLRGGVVVWGATEDGAVGPLGVSRAVHAPGGDSSADDLAMHAPGGQGKAVDKVEAPTHSRVLPPDRTLVAGARWARPHAGPVRAVRAAADGCCIVSAGAVDGVVAVLLVEGATLAATGSALQLPLLPDTAVRAGAAVALGMDARPRRGAGARAALTASVARSGAAHGDADSGSDEAEVELEEAMWPAPALTLWEARQSGLSALLAGGVASLGSGGAAAVIASAMGEGGGGDGDDGDDDSGAGAGDDAFSGAGGGGDGLRGSGASGGLAGAAAEAAVHFGTPGAAVVAVAAARWERERSRRQQLEGEIQDQVRAHHYELQDAVAAERARLQAEAKSLKAALELETRGRAADREDFESRDNRLRAEAKAAETRRLRSLMDLERRRAEAEEQARNAVTEAQTEAEEERLRSLREVSAQMAARQASETHIASRFEDAVVAARKEREEALTRVDDVRVLLEQELSQQADAADQAVTQSREEAKRAQAEARKSAVEGRVALKAKDAALAAMEAALARAEEAVEAQRRRADAAELKASEHAAKMAASKEAERRAKASASDLMQMLADSRERTQAVDATRKMALGELEAHKGSVQPREALIVRLRKEADGMAEEVTKAQAAAKRTRTALSQASAAYKAQLAEAKRARRDATAAESTLRRAAALVEGLAKEALGASGADDGSRAWRSLGTRLYRMLVLGDESGAKEQNPEDVDSDEDETARARAALATASLLADPPKARRSGQRGQRRASRPPVALPAVGRGGALSDRGSTPADGTARTRTPVGSERRGPALRSTQESMAATAHGSASLAAPHAQRRAVGDGRKWASATLSAAVPITGSAPSLRTQDFERQRRALVGHGESMRRARERAEAELKRVERRLREENTAVIEALNRERREADAARRAAERATAKLPVAEPSDAGSAVPRPASSDSRRPGSASSSVSQPRGRHRNRRGSGGEGNAMRELRRLASGDLGFRTLDSAVHAATPRSRSGSRSPSRGAGRGSPTNRSRSPSPPGASGGAATASAADAAALQLVPTREGDASSRAVQRLAAMAQSSPLRTRTLGKRG</sequence>
<dbReference type="Proteomes" id="UP000325113">
    <property type="component" value="Unassembled WGS sequence"/>
</dbReference>
<feature type="compositionally biased region" description="Low complexity" evidence="2">
    <location>
        <begin position="1708"/>
        <end position="1735"/>
    </location>
</feature>
<dbReference type="InterPro" id="IPR052993">
    <property type="entry name" value="CFA-57"/>
</dbReference>
<evidence type="ECO:0000313" key="4">
    <source>
        <dbReference type="Proteomes" id="UP000325113"/>
    </source>
</evidence>
<feature type="region of interest" description="Disordered" evidence="2">
    <location>
        <begin position="960"/>
        <end position="989"/>
    </location>
</feature>
<proteinExistence type="predicted"/>
<protein>
    <recommendedName>
        <fullName evidence="5">Cilia- and flagella-associated protein 43</fullName>
    </recommendedName>
</protein>
<feature type="compositionally biased region" description="Acidic residues" evidence="2">
    <location>
        <begin position="904"/>
        <end position="914"/>
    </location>
</feature>
<evidence type="ECO:0008006" key="5">
    <source>
        <dbReference type="Google" id="ProtNLM"/>
    </source>
</evidence>
<feature type="region of interest" description="Disordered" evidence="2">
    <location>
        <begin position="1195"/>
        <end position="1216"/>
    </location>
</feature>
<dbReference type="InterPro" id="IPR001680">
    <property type="entry name" value="WD40_rpt"/>
</dbReference>
<dbReference type="Gene3D" id="2.130.10.10">
    <property type="entry name" value="YVTN repeat-like/Quinoprotein amine dehydrogenase"/>
    <property type="match status" value="1"/>
</dbReference>
<dbReference type="SMART" id="SM00320">
    <property type="entry name" value="WD40"/>
    <property type="match status" value="3"/>
</dbReference>
<feature type="compositionally biased region" description="Low complexity" evidence="2">
    <location>
        <begin position="1744"/>
        <end position="1755"/>
    </location>
</feature>
<dbReference type="InterPro" id="IPR015943">
    <property type="entry name" value="WD40/YVTN_repeat-like_dom_sf"/>
</dbReference>
<dbReference type="PANTHER" id="PTHR32215:SF0">
    <property type="entry name" value="CILIA- AND FLAGELLA-ASSOCIATED PROTEIN 57"/>
    <property type="match status" value="1"/>
</dbReference>
<feature type="compositionally biased region" description="Basic residues" evidence="2">
    <location>
        <begin position="1462"/>
        <end position="1474"/>
    </location>
</feature>
<name>A0A5A8DTU5_CAFRO</name>
<feature type="region of interest" description="Disordered" evidence="2">
    <location>
        <begin position="1451"/>
        <end position="1548"/>
    </location>
</feature>
<feature type="compositionally biased region" description="Basic and acidic residues" evidence="2">
    <location>
        <begin position="1615"/>
        <end position="1633"/>
    </location>
</feature>
<dbReference type="PANTHER" id="PTHR32215">
    <property type="entry name" value="CILIA- AND FLAGELLA-ASSOCIATED PROTEIN 57"/>
    <property type="match status" value="1"/>
</dbReference>
<feature type="region of interest" description="Disordered" evidence="2">
    <location>
        <begin position="249"/>
        <end position="310"/>
    </location>
</feature>
<feature type="compositionally biased region" description="Acidic residues" evidence="2">
    <location>
        <begin position="1433"/>
        <end position="1442"/>
    </location>
</feature>
<feature type="compositionally biased region" description="Low complexity" evidence="2">
    <location>
        <begin position="261"/>
        <end position="272"/>
    </location>
</feature>
<keyword evidence="1" id="KW-0175">Coiled coil</keyword>
<gene>
    <name evidence="3" type="ORF">FNF31_00536</name>
</gene>
<evidence type="ECO:0000256" key="2">
    <source>
        <dbReference type="SAM" id="MobiDB-lite"/>
    </source>
</evidence>
<feature type="region of interest" description="Disordered" evidence="2">
    <location>
        <begin position="895"/>
        <end position="914"/>
    </location>
</feature>
<feature type="region of interest" description="Disordered" evidence="2">
    <location>
        <begin position="1610"/>
        <end position="1792"/>
    </location>
</feature>
<feature type="coiled-coil region" evidence="1">
    <location>
        <begin position="1052"/>
        <end position="1140"/>
    </location>
</feature>
<dbReference type="EMBL" id="VLTM01000003">
    <property type="protein sequence ID" value="KAA0168037.1"/>
    <property type="molecule type" value="Genomic_DNA"/>
</dbReference>
<reference evidence="3 4" key="1">
    <citation type="submission" date="2019-07" db="EMBL/GenBank/DDBJ databases">
        <title>Genomes of Cafeteria roenbergensis.</title>
        <authorList>
            <person name="Fischer M.G."/>
            <person name="Hackl T."/>
            <person name="Roman M."/>
        </authorList>
    </citation>
    <scope>NUCLEOTIDE SEQUENCE [LARGE SCALE GENOMIC DNA]</scope>
    <source>
        <strain evidence="3 4">Cflag</strain>
    </source>
</reference>
<feature type="compositionally biased region" description="Low complexity" evidence="2">
    <location>
        <begin position="1524"/>
        <end position="1535"/>
    </location>
</feature>
<organism evidence="3 4">
    <name type="scientific">Cafeteria roenbergensis</name>
    <name type="common">Marine flagellate</name>
    <dbReference type="NCBI Taxonomy" id="33653"/>
    <lineage>
        <taxon>Eukaryota</taxon>
        <taxon>Sar</taxon>
        <taxon>Stramenopiles</taxon>
        <taxon>Bigyra</taxon>
        <taxon>Opalozoa</taxon>
        <taxon>Bicosoecida</taxon>
        <taxon>Cafeteriaceae</taxon>
        <taxon>Cafeteria</taxon>
    </lineage>
</organism>
<evidence type="ECO:0000256" key="1">
    <source>
        <dbReference type="SAM" id="Coils"/>
    </source>
</evidence>
<dbReference type="InterPro" id="IPR036322">
    <property type="entry name" value="WD40_repeat_dom_sf"/>
</dbReference>
<dbReference type="SUPFAM" id="SSF50978">
    <property type="entry name" value="WD40 repeat-like"/>
    <property type="match status" value="1"/>
</dbReference>
<feature type="compositionally biased region" description="Basic and acidic residues" evidence="2">
    <location>
        <begin position="1206"/>
        <end position="1216"/>
    </location>
</feature>
<accession>A0A5A8DTU5</accession>
<comment type="caution">
    <text evidence="3">The sequence shown here is derived from an EMBL/GenBank/DDBJ whole genome shotgun (WGS) entry which is preliminary data.</text>
</comment>